<accession>A0A7M7HHJ2</accession>
<feature type="region of interest" description="Disordered" evidence="2">
    <location>
        <begin position="43"/>
        <end position="100"/>
    </location>
</feature>
<reference evidence="3" key="2">
    <citation type="submission" date="2021-01" db="UniProtKB">
        <authorList>
            <consortium name="EnsemblMetazoa"/>
        </authorList>
    </citation>
    <scope>IDENTIFICATION</scope>
</reference>
<dbReference type="GeneID" id="105439105"/>
<protein>
    <submittedName>
        <fullName evidence="3">Uncharacterized protein</fullName>
    </submittedName>
</protein>
<name>A0A7M7HHJ2_STRPU</name>
<evidence type="ECO:0000256" key="2">
    <source>
        <dbReference type="SAM" id="MobiDB-lite"/>
    </source>
</evidence>
<feature type="compositionally biased region" description="Low complexity" evidence="2">
    <location>
        <begin position="53"/>
        <end position="79"/>
    </location>
</feature>
<proteinExistence type="predicted"/>
<evidence type="ECO:0000313" key="4">
    <source>
        <dbReference type="Proteomes" id="UP000007110"/>
    </source>
</evidence>
<dbReference type="RefSeq" id="XP_011665990.1">
    <property type="nucleotide sequence ID" value="XM_011667688.2"/>
</dbReference>
<dbReference type="InParanoid" id="A0A7M7HHJ2"/>
<sequence length="166" mass="18266">MMTAVDNHVLDIVGEFSPVIVGIGGGADSLAAMPVTPKHVTPMPVTPKPVTPVTPVTPVMPSTPVASSSNRQSSNSSPSVGFQVSRPKFSESAGKRAGQTDTTYNDYLHVEMKRAKLDMERIQAEKEKIYLEKQKLQLEILKLRFELEEKTQVKEVDVIDFTNIEI</sequence>
<dbReference type="EnsemblMetazoa" id="XM_011667688">
    <property type="protein sequence ID" value="XP_011665990"/>
    <property type="gene ID" value="LOC105439105"/>
</dbReference>
<evidence type="ECO:0000256" key="1">
    <source>
        <dbReference type="SAM" id="Coils"/>
    </source>
</evidence>
<organism evidence="3 4">
    <name type="scientific">Strongylocentrotus purpuratus</name>
    <name type="common">Purple sea urchin</name>
    <dbReference type="NCBI Taxonomy" id="7668"/>
    <lineage>
        <taxon>Eukaryota</taxon>
        <taxon>Metazoa</taxon>
        <taxon>Echinodermata</taxon>
        <taxon>Eleutherozoa</taxon>
        <taxon>Echinozoa</taxon>
        <taxon>Echinoidea</taxon>
        <taxon>Euechinoidea</taxon>
        <taxon>Echinacea</taxon>
        <taxon>Camarodonta</taxon>
        <taxon>Echinidea</taxon>
        <taxon>Strongylocentrotidae</taxon>
        <taxon>Strongylocentrotus</taxon>
    </lineage>
</organism>
<dbReference type="KEGG" id="spu:105439105"/>
<keyword evidence="4" id="KW-1185">Reference proteome</keyword>
<dbReference type="AlphaFoldDB" id="A0A7M7HHJ2"/>
<feature type="coiled-coil region" evidence="1">
    <location>
        <begin position="112"/>
        <end position="153"/>
    </location>
</feature>
<keyword evidence="1" id="KW-0175">Coiled coil</keyword>
<evidence type="ECO:0000313" key="3">
    <source>
        <dbReference type="EnsemblMetazoa" id="XP_011665990"/>
    </source>
</evidence>
<dbReference type="Proteomes" id="UP000007110">
    <property type="component" value="Unassembled WGS sequence"/>
</dbReference>
<reference evidence="4" key="1">
    <citation type="submission" date="2015-02" db="EMBL/GenBank/DDBJ databases">
        <title>Genome sequencing for Strongylocentrotus purpuratus.</title>
        <authorList>
            <person name="Murali S."/>
            <person name="Liu Y."/>
            <person name="Vee V."/>
            <person name="English A."/>
            <person name="Wang M."/>
            <person name="Skinner E."/>
            <person name="Han Y."/>
            <person name="Muzny D.M."/>
            <person name="Worley K.C."/>
            <person name="Gibbs R.A."/>
        </authorList>
    </citation>
    <scope>NUCLEOTIDE SEQUENCE</scope>
</reference>